<feature type="region of interest" description="Disordered" evidence="11">
    <location>
        <begin position="241"/>
        <end position="319"/>
    </location>
</feature>
<feature type="compositionally biased region" description="Basic and acidic residues" evidence="11">
    <location>
        <begin position="247"/>
        <end position="275"/>
    </location>
</feature>
<dbReference type="FunFam" id="2.10.250.10:FF:000001">
    <property type="entry name" value="Calnexin homolog"/>
    <property type="match status" value="1"/>
</dbReference>
<dbReference type="WBParaSite" id="TMUE_2000007029.1">
    <property type="protein sequence ID" value="TMUE_2000007029.1"/>
    <property type="gene ID" value="WBGene00290676"/>
</dbReference>
<dbReference type="AlphaFoldDB" id="A0A5S6QIP0"/>
<keyword evidence="10" id="KW-0732">Signal</keyword>
<feature type="compositionally biased region" description="Basic and acidic residues" evidence="11">
    <location>
        <begin position="485"/>
        <end position="494"/>
    </location>
</feature>
<evidence type="ECO:0000256" key="6">
    <source>
        <dbReference type="ARBA" id="ARBA00023136"/>
    </source>
</evidence>
<dbReference type="InterPro" id="IPR001580">
    <property type="entry name" value="Calret/calnex"/>
</dbReference>
<feature type="signal peptide" evidence="10">
    <location>
        <begin position="1"/>
        <end position="21"/>
    </location>
</feature>
<dbReference type="PANTHER" id="PTHR11073">
    <property type="entry name" value="CALRETICULIN AND CALNEXIN"/>
    <property type="match status" value="1"/>
</dbReference>
<proteinExistence type="inferred from homology"/>
<feature type="chain" id="PRO_5044517189" evidence="10">
    <location>
        <begin position="22"/>
        <end position="575"/>
    </location>
</feature>
<dbReference type="STRING" id="70415.A0A5S6QIP0"/>
<keyword evidence="3 10" id="KW-0812">Transmembrane</keyword>
<evidence type="ECO:0000256" key="5">
    <source>
        <dbReference type="ARBA" id="ARBA00022989"/>
    </source>
</evidence>
<evidence type="ECO:0000313" key="13">
    <source>
        <dbReference type="WBParaSite" id="TMUE_2000007029.1"/>
    </source>
</evidence>
<dbReference type="SUPFAM" id="SSF49899">
    <property type="entry name" value="Concanavalin A-like lectins/glucanases"/>
    <property type="match status" value="1"/>
</dbReference>
<dbReference type="PRINTS" id="PR00626">
    <property type="entry name" value="CALRETICULIN"/>
</dbReference>
<dbReference type="Gene3D" id="2.10.250.10">
    <property type="entry name" value="Calreticulin/calnexin, P domain"/>
    <property type="match status" value="1"/>
</dbReference>
<evidence type="ECO:0000256" key="3">
    <source>
        <dbReference type="ARBA" id="ARBA00022692"/>
    </source>
</evidence>
<dbReference type="GO" id="GO:0006457">
    <property type="term" value="P:protein folding"/>
    <property type="evidence" value="ECO:0007669"/>
    <property type="project" value="InterPro"/>
</dbReference>
<accession>A0A5S6QIP0</accession>
<keyword evidence="6 10" id="KW-0472">Membrane</keyword>
<dbReference type="PROSITE" id="PS00804">
    <property type="entry name" value="CALRETICULIN_2"/>
    <property type="match status" value="1"/>
</dbReference>
<evidence type="ECO:0000256" key="2">
    <source>
        <dbReference type="ARBA" id="ARBA00010983"/>
    </source>
</evidence>
<reference evidence="13" key="2">
    <citation type="submission" date="2019-12" db="UniProtKB">
        <authorList>
            <consortium name="WormBaseParasite"/>
        </authorList>
    </citation>
    <scope>IDENTIFICATION</scope>
</reference>
<dbReference type="InterPro" id="IPR018124">
    <property type="entry name" value="Calret/calnex_CS"/>
</dbReference>
<comment type="similarity">
    <text evidence="2 10">Belongs to the calreticulin family.</text>
</comment>
<evidence type="ECO:0000256" key="10">
    <source>
        <dbReference type="RuleBase" id="RU362126"/>
    </source>
</evidence>
<dbReference type="GO" id="GO:0005789">
    <property type="term" value="C:endoplasmic reticulum membrane"/>
    <property type="evidence" value="ECO:0007669"/>
    <property type="project" value="UniProtKB-SubCell"/>
</dbReference>
<name>A0A5S6QIP0_TRIMR</name>
<sequence>MRFCQVVLLGVAVLLCNRIGADKEKIEAIPYETPPIPSSAYFGDAFPSASGIGSRWVLTEATKAVEASDPTPYNGEWKIGLPQDVLLSNDYGLIMKSAARHHAISSKLDRIFKFESTPLVLQYDVKFQEMMECGGGYVKLISHSRDVDLSQFNDKTPFTIMFGPDKCGPNAKVHLIIRLENPVTGKFREHSAPQSDQNLVVFFQDKKTHLFTLVLNPDDKYYVYVDQREIMRGDLRKTLEPSIIPPKEIDDPTDTKPEEWDEREKIHDPNAVKPDDWDESQPEFVEDKDAVKPADWYDDEPDFVPDPAAKKPTDWDDELDGKWEPPVIPNPKCKTGSGCGVWIPPKKKNPLYKGKWSAPMIKNPNYQGQWKPRKVANPEYFELPNVFRELEPITAVGLELWTITPDVIFDNFLITNSKSDADAFAMHTWYAKQAAESSRDENVSFIRRIINAAEAKPWLWVVYVVVLLLPIGIILFWCFGTSKKSVGDSKKTDERCDDDDSEEETEEHRDPNSSSSRGVHSGDAEGSYSSDSENNDEVQGGSESYEKSKTSGKSSGSEKESSPHGVARRAIRRED</sequence>
<keyword evidence="4 10" id="KW-0256">Endoplasmic reticulum</keyword>
<keyword evidence="7 10" id="KW-0143">Chaperone</keyword>
<evidence type="ECO:0000256" key="7">
    <source>
        <dbReference type="ARBA" id="ARBA00023186"/>
    </source>
</evidence>
<evidence type="ECO:0000256" key="9">
    <source>
        <dbReference type="PIRSR" id="PIRSR601580-3"/>
    </source>
</evidence>
<evidence type="ECO:0000256" key="1">
    <source>
        <dbReference type="ARBA" id="ARBA00004115"/>
    </source>
</evidence>
<feature type="compositionally biased region" description="Basic residues" evidence="11">
    <location>
        <begin position="566"/>
        <end position="575"/>
    </location>
</feature>
<dbReference type="GO" id="GO:0005509">
    <property type="term" value="F:calcium ion binding"/>
    <property type="evidence" value="ECO:0007669"/>
    <property type="project" value="InterPro"/>
</dbReference>
<evidence type="ECO:0000256" key="8">
    <source>
        <dbReference type="ARBA" id="ARBA00053392"/>
    </source>
</evidence>
<keyword evidence="12" id="KW-1185">Reference proteome</keyword>
<feature type="transmembrane region" description="Helical" evidence="10">
    <location>
        <begin position="458"/>
        <end position="480"/>
    </location>
</feature>
<dbReference type="FunFam" id="2.60.120.200:FF:000011">
    <property type="entry name" value="Probable calnexin"/>
    <property type="match status" value="1"/>
</dbReference>
<reference evidence="12" key="1">
    <citation type="submission" date="2014-03" db="EMBL/GenBank/DDBJ databases">
        <title>The whipworm genome and dual-species transcriptomics of an intimate host-pathogen interaction.</title>
        <authorList>
            <person name="Foth B.J."/>
            <person name="Tsai I.J."/>
            <person name="Reid A.J."/>
            <person name="Bancroft A.J."/>
            <person name="Nichol S."/>
            <person name="Tracey A."/>
            <person name="Holroyd N."/>
            <person name="Cotton J.A."/>
            <person name="Stanley E.J."/>
            <person name="Zarowiecki M."/>
            <person name="Liu J.Z."/>
            <person name="Huckvale T."/>
            <person name="Cooper P.J."/>
            <person name="Grencis R.K."/>
            <person name="Berriman M."/>
        </authorList>
    </citation>
    <scope>NUCLEOTIDE SEQUENCE [LARGE SCALE GENOMIC DNA]</scope>
    <source>
        <strain evidence="12">Edinburgh</strain>
    </source>
</reference>
<dbReference type="WBParaSite" id="TMUE_2000007029.2">
    <property type="protein sequence ID" value="TMUE_2000007029.2"/>
    <property type="gene ID" value="WBGene00290676"/>
</dbReference>
<keyword evidence="9" id="KW-1015">Disulfide bond</keyword>
<dbReference type="Proteomes" id="UP000046395">
    <property type="component" value="Unassembled WGS sequence"/>
</dbReference>
<organism evidence="12 13">
    <name type="scientific">Trichuris muris</name>
    <name type="common">Mouse whipworm</name>
    <dbReference type="NCBI Taxonomy" id="70415"/>
    <lineage>
        <taxon>Eukaryota</taxon>
        <taxon>Metazoa</taxon>
        <taxon>Ecdysozoa</taxon>
        <taxon>Nematoda</taxon>
        <taxon>Enoplea</taxon>
        <taxon>Dorylaimia</taxon>
        <taxon>Trichinellida</taxon>
        <taxon>Trichuridae</taxon>
        <taxon>Trichuris</taxon>
    </lineage>
</organism>
<protein>
    <submittedName>
        <fullName evidence="13">Calnexin</fullName>
    </submittedName>
</protein>
<dbReference type="GO" id="GO:0051082">
    <property type="term" value="F:unfolded protein binding"/>
    <property type="evidence" value="ECO:0007669"/>
    <property type="project" value="InterPro"/>
</dbReference>
<evidence type="ECO:0000256" key="4">
    <source>
        <dbReference type="ARBA" id="ARBA00022824"/>
    </source>
</evidence>
<dbReference type="PROSITE" id="PS00803">
    <property type="entry name" value="CALRETICULIN_1"/>
    <property type="match status" value="1"/>
</dbReference>
<dbReference type="SUPFAM" id="SSF63887">
    <property type="entry name" value="P-domain of calnexin/calreticulin"/>
    <property type="match status" value="1"/>
</dbReference>
<comment type="subcellular location">
    <subcellularLocation>
        <location evidence="1">Endoplasmic reticulum membrane</location>
        <topology evidence="1">Single-pass type I membrane protein</topology>
    </subcellularLocation>
</comment>
<keyword evidence="5 10" id="KW-1133">Transmembrane helix</keyword>
<dbReference type="Gene3D" id="2.60.120.200">
    <property type="match status" value="1"/>
</dbReference>
<dbReference type="Pfam" id="PF00262">
    <property type="entry name" value="Calreticulin"/>
    <property type="match status" value="1"/>
</dbReference>
<dbReference type="PANTHER" id="PTHR11073:SF1">
    <property type="entry name" value="CALNEXIN 14D-RELATED"/>
    <property type="match status" value="1"/>
</dbReference>
<evidence type="ECO:0000313" key="12">
    <source>
        <dbReference type="Proteomes" id="UP000046395"/>
    </source>
</evidence>
<comment type="function">
    <text evidence="8">Calcium-binding protein that interacts with newly synthesized monoglucosylated glycoproteins in the endoplasmic reticulum. It may act in assisting protein assembly and/or in the retention within the ER of unassembled protein subunits. It seems to play a major role in the quality control apparatus of the ER by the retention of incorrectly folded proteins. Required for embryogenesis and larval development under heat and ER stress conditions. May be important for germ cell development. Involved in neuronal necrotic cell death.</text>
</comment>
<dbReference type="GO" id="GO:0036503">
    <property type="term" value="P:ERAD pathway"/>
    <property type="evidence" value="ECO:0007669"/>
    <property type="project" value="TreeGrafter"/>
</dbReference>
<evidence type="ECO:0000256" key="11">
    <source>
        <dbReference type="SAM" id="MobiDB-lite"/>
    </source>
</evidence>
<feature type="disulfide bond" evidence="9">
    <location>
        <begin position="133"/>
        <end position="167"/>
    </location>
</feature>
<feature type="compositionally biased region" description="Acidic residues" evidence="11">
    <location>
        <begin position="495"/>
        <end position="505"/>
    </location>
</feature>
<feature type="region of interest" description="Disordered" evidence="11">
    <location>
        <begin position="484"/>
        <end position="575"/>
    </location>
</feature>
<dbReference type="InterPro" id="IPR009033">
    <property type="entry name" value="Calreticulin/calnexin_P_dom_sf"/>
</dbReference>
<dbReference type="InterPro" id="IPR013320">
    <property type="entry name" value="ConA-like_dom_sf"/>
</dbReference>